<dbReference type="Pfam" id="PF00496">
    <property type="entry name" value="SBP_bac_5"/>
    <property type="match status" value="1"/>
</dbReference>
<dbReference type="PANTHER" id="PTHR30290">
    <property type="entry name" value="PERIPLASMIC BINDING COMPONENT OF ABC TRANSPORTER"/>
    <property type="match status" value="1"/>
</dbReference>
<keyword evidence="4 5" id="KW-0732">Signal</keyword>
<comment type="subcellular location">
    <subcellularLocation>
        <location evidence="1">Cell envelope</location>
    </subcellularLocation>
</comment>
<evidence type="ECO:0000259" key="6">
    <source>
        <dbReference type="Pfam" id="PF00496"/>
    </source>
</evidence>
<dbReference type="InterPro" id="IPR030678">
    <property type="entry name" value="Peptide/Ni-bd"/>
</dbReference>
<reference evidence="7 8" key="1">
    <citation type="submission" date="2021-10" db="EMBL/GenBank/DDBJ databases">
        <title>Lutispora strain m25 sp. nov., a thermophilic, non-spore-forming bacterium isolated from a lab-scale methanogenic bioreactor digesting anaerobic sludge.</title>
        <authorList>
            <person name="El Houari A."/>
            <person name="Mcdonald J."/>
        </authorList>
    </citation>
    <scope>NUCLEOTIDE SEQUENCE [LARGE SCALE GENOMIC DNA]</scope>
    <source>
        <strain evidence="8">m25</strain>
    </source>
</reference>
<dbReference type="Gene3D" id="3.90.76.10">
    <property type="entry name" value="Dipeptide-binding Protein, Domain 1"/>
    <property type="match status" value="1"/>
</dbReference>
<keyword evidence="3" id="KW-0813">Transport</keyword>
<dbReference type="SUPFAM" id="SSF53850">
    <property type="entry name" value="Periplasmic binding protein-like II"/>
    <property type="match status" value="1"/>
</dbReference>
<keyword evidence="8" id="KW-1185">Reference proteome</keyword>
<proteinExistence type="inferred from homology"/>
<organism evidence="7 8">
    <name type="scientific">Lutispora saccharofermentans</name>
    <dbReference type="NCBI Taxonomy" id="3024236"/>
    <lineage>
        <taxon>Bacteria</taxon>
        <taxon>Bacillati</taxon>
        <taxon>Bacillota</taxon>
        <taxon>Clostridia</taxon>
        <taxon>Lutisporales</taxon>
        <taxon>Lutisporaceae</taxon>
        <taxon>Lutispora</taxon>
    </lineage>
</organism>
<dbReference type="Proteomes" id="UP001651880">
    <property type="component" value="Unassembled WGS sequence"/>
</dbReference>
<feature type="signal peptide" evidence="5">
    <location>
        <begin position="1"/>
        <end position="21"/>
    </location>
</feature>
<evidence type="ECO:0000256" key="2">
    <source>
        <dbReference type="ARBA" id="ARBA00005695"/>
    </source>
</evidence>
<gene>
    <name evidence="7" type="ORF">LJD61_04220</name>
</gene>
<evidence type="ECO:0000256" key="4">
    <source>
        <dbReference type="ARBA" id="ARBA00022729"/>
    </source>
</evidence>
<sequence length="554" mass="62118">MKRSLTLVLVMMLVLSLALTACGPKAPAEPAEPGEPAAAEPKLLRFTIGAEPPALDQQIATDTYAIMLGNHLYEGLVRVADNGKVTPGMAEKWEISEDGLTYTFHLRDAKWSDGKPVTANDFEYAIKRLLNPATASEYAFQGYYILNGEEYNTGKITDPSQIGIKALDEKTLEIKLKVPTGYFLALTNFISLFPVRQDFVEAQGTAYAAEADKILYNGPYILKEWKHEEGLVLEKNPEYWNKDAVKIDKVEIAIVTDSNTAMSMYEAGDLDFVALPKDRVEEFDKAGKANFYYDGAEFYFQFNVKGRNKEVGKLTGNANFRKAFGYAIDRQGYVDAVLKNGSDAATRYVLPLLAGANDLFAKEYPLEFYPKNADPAKAKEYLDKALAELNMTVDQIPAIEFLTDDSDSARISAEAIQDMLAKNAGIKLDIKQVPFKQRLELMNKKDYDLVFAGWGPDYDDPMTYLDLWVIGGGHNNTNWEDKTYTDLINFCKSAPDVKERADKMFEAEKYLLENGPIVPVYFRRRAWTHVDGLTGLIRNFIGSDPDFVFADITR</sequence>
<dbReference type="PIRSF" id="PIRSF002741">
    <property type="entry name" value="MppA"/>
    <property type="match status" value="1"/>
</dbReference>
<evidence type="ECO:0000256" key="5">
    <source>
        <dbReference type="SAM" id="SignalP"/>
    </source>
</evidence>
<evidence type="ECO:0000256" key="1">
    <source>
        <dbReference type="ARBA" id="ARBA00004196"/>
    </source>
</evidence>
<dbReference type="InterPro" id="IPR000914">
    <property type="entry name" value="SBP_5_dom"/>
</dbReference>
<accession>A0ABT1NFW9</accession>
<dbReference type="PROSITE" id="PS51257">
    <property type="entry name" value="PROKAR_LIPOPROTEIN"/>
    <property type="match status" value="1"/>
</dbReference>
<dbReference type="EMBL" id="JAJEKE010000002">
    <property type="protein sequence ID" value="MCQ1528751.1"/>
    <property type="molecule type" value="Genomic_DNA"/>
</dbReference>
<evidence type="ECO:0000256" key="3">
    <source>
        <dbReference type="ARBA" id="ARBA00022448"/>
    </source>
</evidence>
<comment type="caution">
    <text evidence="7">The sequence shown here is derived from an EMBL/GenBank/DDBJ whole genome shotgun (WGS) entry which is preliminary data.</text>
</comment>
<evidence type="ECO:0000313" key="8">
    <source>
        <dbReference type="Proteomes" id="UP001651880"/>
    </source>
</evidence>
<comment type="similarity">
    <text evidence="2">Belongs to the bacterial solute-binding protein 5 family.</text>
</comment>
<dbReference type="Gene3D" id="3.40.190.10">
    <property type="entry name" value="Periplasmic binding protein-like II"/>
    <property type="match status" value="1"/>
</dbReference>
<dbReference type="CDD" id="cd08504">
    <property type="entry name" value="PBP2_OppA"/>
    <property type="match status" value="1"/>
</dbReference>
<dbReference type="InterPro" id="IPR039424">
    <property type="entry name" value="SBP_5"/>
</dbReference>
<dbReference type="RefSeq" id="WP_255226269.1">
    <property type="nucleotide sequence ID" value="NZ_JAJEKE010000002.1"/>
</dbReference>
<dbReference type="PANTHER" id="PTHR30290:SF10">
    <property type="entry name" value="PERIPLASMIC OLIGOPEPTIDE-BINDING PROTEIN-RELATED"/>
    <property type="match status" value="1"/>
</dbReference>
<name>A0ABT1NFW9_9FIRM</name>
<evidence type="ECO:0000313" key="7">
    <source>
        <dbReference type="EMBL" id="MCQ1528751.1"/>
    </source>
</evidence>
<dbReference type="Gene3D" id="3.10.105.10">
    <property type="entry name" value="Dipeptide-binding Protein, Domain 3"/>
    <property type="match status" value="1"/>
</dbReference>
<feature type="chain" id="PRO_5045878102" evidence="5">
    <location>
        <begin position="22"/>
        <end position="554"/>
    </location>
</feature>
<feature type="domain" description="Solute-binding protein family 5" evidence="6">
    <location>
        <begin position="84"/>
        <end position="473"/>
    </location>
</feature>
<protein>
    <submittedName>
        <fullName evidence="7">Peptide ABC transporter substrate-binding protein</fullName>
    </submittedName>
</protein>